<sequence>MAAAVVRTRYILNGLDLANSTSLYSQIAFDPIFTPIFTSFFASLGFSATTASILGSVTTAIATTAISIGLQAAMAPKPPKPEDGKVPITQSVPYRHWVVGRTRVAGAYMLWEAKGGGLFSVQAIAGHKIKAINRYYLHDDEVTVGAGNYVNGLPGGRYGDQKVQVFHRLGLSPETAYSEIVTYLGSEGIWTNNHRGDGQASLAMIARTPSQKDFNKRFPYNAPRMSAEVDGAYVFDYRISSDPENASAWVWSRNSALIMCWHQCFNEFGHRRDFNRAILPVLDMWIEEANICDEDVALAAGGTEKRYETNGWDTTENGPKAATNAILASCDGWICERGDGALLFTVGKFRESRVATLTDADLVGHQIQYDVLFEDEVNKLIPKFTYPAIDYATSDTDSFEDVDAQLVAGRVLAQEADYSWCHQWRQARRLGIRDWRRLQQKVSGSLDVRLSGINAVYSRWVRLQTPFSIPRLDGKLIENRKSILALMSGGFSMDIMLHPDNIDDWNPAVDEGQQPPVPIKPAVSDIPVPVVNTVQAVPSSGSVSLRIVIVDPDDDGLTPTVRYRVSDTGSGSPGPWVEQQIPDAEPAGGFVTLDTNTVPNDRDLDVQVAFITSKGTYGNWSITEEVFSAADQTAPAALATFTLSGSAPRLGNAVFGFSTGNDSHVRTVNIYRVATGAAFDPDTATLVGTRAVAPSASYSFTDGDATRTNLLSNPGFDSDTVWTKGTGWTISGGKAHKAAGTAAVISQAAATANGKKARIKFDVSSYSAGEIRARISTAGTVFNDSPDRTGNGTFLESITATAARDTVAFRASSTFVGSIDDVVMFEETASCAPQGVWDYYALPVNGSGVEGPHSGPLAVTIV</sequence>
<organism evidence="1 2">
    <name type="scientific">Sinorhizobium americanum</name>
    <dbReference type="NCBI Taxonomy" id="194963"/>
    <lineage>
        <taxon>Bacteria</taxon>
        <taxon>Pseudomonadati</taxon>
        <taxon>Pseudomonadota</taxon>
        <taxon>Alphaproteobacteria</taxon>
        <taxon>Hyphomicrobiales</taxon>
        <taxon>Rhizobiaceae</taxon>
        <taxon>Sinorhizobium/Ensifer group</taxon>
        <taxon>Sinorhizobium</taxon>
    </lineage>
</organism>
<dbReference type="KEGG" id="same:SAMCFNEI73_Ch1872"/>
<keyword evidence="2" id="KW-1185">Reference proteome</keyword>
<protein>
    <submittedName>
        <fullName evidence="1">Uncharacterized protein</fullName>
    </submittedName>
</protein>
<name>A0A1L3LM52_9HYPH</name>
<dbReference type="STRING" id="194963.SAMCFNEI73_Ch1872"/>
<dbReference type="RefSeq" id="WP_064253705.1">
    <property type="nucleotide sequence ID" value="NZ_CP013107.1"/>
</dbReference>
<dbReference type="AlphaFoldDB" id="A0A1L3LM52"/>
<dbReference type="Proteomes" id="UP000182306">
    <property type="component" value="Chromosome"/>
</dbReference>
<evidence type="ECO:0000313" key="2">
    <source>
        <dbReference type="Proteomes" id="UP000182306"/>
    </source>
</evidence>
<gene>
    <name evidence="1" type="ORF">SAMCFNEI73_Ch1872</name>
</gene>
<dbReference type="EMBL" id="CP013107">
    <property type="protein sequence ID" value="APG91161.1"/>
    <property type="molecule type" value="Genomic_DNA"/>
</dbReference>
<accession>A0A1L3LM52</accession>
<reference evidence="1 2" key="1">
    <citation type="submission" date="2015-10" db="EMBL/GenBank/DDBJ databases">
        <title>Genomic differences between typical nodule nitrogen-fixing rhizobial strains and those coming from bean seeds.</title>
        <authorList>
            <person name="Peralta H."/>
            <person name="Aguilar-Vera A."/>
            <person name="Diaz R."/>
            <person name="Mora Y."/>
            <person name="Martinez-Batallar G."/>
            <person name="Salazar E."/>
            <person name="Vargas-Lagunas C."/>
            <person name="Encarnacion S."/>
            <person name="Girard L."/>
            <person name="Mora J."/>
        </authorList>
    </citation>
    <scope>NUCLEOTIDE SEQUENCE [LARGE SCALE GENOMIC DNA]</scope>
    <source>
        <strain evidence="1 2">CFNEI 73</strain>
    </source>
</reference>
<dbReference type="OrthoDB" id="7822067at2"/>
<proteinExistence type="predicted"/>
<evidence type="ECO:0000313" key="1">
    <source>
        <dbReference type="EMBL" id="APG91161.1"/>
    </source>
</evidence>